<evidence type="ECO:0000313" key="3">
    <source>
        <dbReference type="Proteomes" id="UP001500457"/>
    </source>
</evidence>
<dbReference type="Proteomes" id="UP001500457">
    <property type="component" value="Unassembled WGS sequence"/>
</dbReference>
<keyword evidence="3" id="KW-1185">Reference proteome</keyword>
<accession>A0ABP9E8W1</accession>
<feature type="compositionally biased region" description="Acidic residues" evidence="1">
    <location>
        <begin position="119"/>
        <end position="157"/>
    </location>
</feature>
<comment type="caution">
    <text evidence="2">The sequence shown here is derived from an EMBL/GenBank/DDBJ whole genome shotgun (WGS) entry which is preliminary data.</text>
</comment>
<evidence type="ECO:0000256" key="1">
    <source>
        <dbReference type="SAM" id="MobiDB-lite"/>
    </source>
</evidence>
<sequence>MTTNGTAPRPSSVSGPILGEAARRMLPVIAGRLLAAVVDRAVEKVDDLADRLGERSGSPRPREESSGADGSSGRAGAAVAFLLEQARVFLAFVVRIAAQALEALRRATERLRARRAPEGIDEAPSPEEILDDADDLDDEYVDEDEDEVGDEDEDDDVEVRATANA</sequence>
<proteinExistence type="predicted"/>
<reference evidence="3" key="1">
    <citation type="journal article" date="2019" name="Int. J. Syst. Evol. Microbiol.">
        <title>The Global Catalogue of Microorganisms (GCM) 10K type strain sequencing project: providing services to taxonomists for standard genome sequencing and annotation.</title>
        <authorList>
            <consortium name="The Broad Institute Genomics Platform"/>
            <consortium name="The Broad Institute Genome Sequencing Center for Infectious Disease"/>
            <person name="Wu L."/>
            <person name="Ma J."/>
        </authorList>
    </citation>
    <scope>NUCLEOTIDE SEQUENCE [LARGE SCALE GENOMIC DNA]</scope>
    <source>
        <strain evidence="3">JCM 17983</strain>
    </source>
</reference>
<organism evidence="2 3">
    <name type="scientific">Actinomycetospora straminea</name>
    <dbReference type="NCBI Taxonomy" id="663607"/>
    <lineage>
        <taxon>Bacteria</taxon>
        <taxon>Bacillati</taxon>
        <taxon>Actinomycetota</taxon>
        <taxon>Actinomycetes</taxon>
        <taxon>Pseudonocardiales</taxon>
        <taxon>Pseudonocardiaceae</taxon>
        <taxon>Actinomycetospora</taxon>
    </lineage>
</organism>
<evidence type="ECO:0000313" key="2">
    <source>
        <dbReference type="EMBL" id="GAA4869892.1"/>
    </source>
</evidence>
<dbReference type="EMBL" id="BAABHQ010000003">
    <property type="protein sequence ID" value="GAA4869892.1"/>
    <property type="molecule type" value="Genomic_DNA"/>
</dbReference>
<feature type="region of interest" description="Disordered" evidence="1">
    <location>
        <begin position="52"/>
        <end position="74"/>
    </location>
</feature>
<feature type="region of interest" description="Disordered" evidence="1">
    <location>
        <begin position="112"/>
        <end position="165"/>
    </location>
</feature>
<protein>
    <submittedName>
        <fullName evidence="2">Uncharacterized protein</fullName>
    </submittedName>
</protein>
<gene>
    <name evidence="2" type="ORF">GCM10023203_18820</name>
</gene>
<name>A0ABP9E8W1_9PSEU</name>